<accession>A0A4Y9QZR2</accession>
<dbReference type="AlphaFoldDB" id="A0A4Y9QZR2"/>
<sequence length="321" mass="38112">MNSNNIDVLNIPSYYSTFYLKVLFTLGRPIYKPEPQFFKYDFSPILIFKWDGKLIVIDNNDPVGIIDELYKSSNFYFVTNKLKENPDYQKDRIFSLFPHYPINLSLPYFYLFFKNLRIKSFYRFLREILRISKRPNYFEYRFKFPDQAFVFFSGSIWEKEKEANLMRAEYIRFCIENENIKFEGGLNPRRDGENQGYGDILNKKNYSPREFNKLSRKSIVGFNNPAVLGALSWRFAEYLNSGVAIISLPFKIDLPIFPEDGKELFLISPEKDLKPQLELIINDQEKLKLIAEGGKNYFQTYCTIQEQSKYLKGIIENYIDK</sequence>
<comment type="caution">
    <text evidence="1">The sequence shown here is derived from an EMBL/GenBank/DDBJ whole genome shotgun (WGS) entry which is preliminary data.</text>
</comment>
<name>A0A4Y9QZR2_9BACT</name>
<reference evidence="1 2" key="1">
    <citation type="submission" date="2019-03" db="EMBL/GenBank/DDBJ databases">
        <title>Algoriphagus sp. nov, a new strain isolated from root system soil of mangrove plant Kandelia.</title>
        <authorList>
            <person name="Yin Q."/>
            <person name="Wang K."/>
            <person name="Song Z."/>
        </authorList>
    </citation>
    <scope>NUCLEOTIDE SEQUENCE [LARGE SCALE GENOMIC DNA]</scope>
    <source>
        <strain evidence="1 2">XY-J91</strain>
    </source>
</reference>
<evidence type="ECO:0000313" key="2">
    <source>
        <dbReference type="Proteomes" id="UP000297647"/>
    </source>
</evidence>
<gene>
    <name evidence="1" type="ORF">E4S40_00855</name>
</gene>
<dbReference type="OrthoDB" id="6336595at2"/>
<proteinExistence type="predicted"/>
<dbReference type="Proteomes" id="UP000297647">
    <property type="component" value="Unassembled WGS sequence"/>
</dbReference>
<dbReference type="RefSeq" id="WP_135069464.1">
    <property type="nucleotide sequence ID" value="NZ_SPSB01000001.1"/>
</dbReference>
<evidence type="ECO:0000313" key="1">
    <source>
        <dbReference type="EMBL" id="TFV97238.1"/>
    </source>
</evidence>
<protein>
    <recommendedName>
        <fullName evidence="3">Glycosyltransferase family 1 protein</fullName>
    </recommendedName>
</protein>
<keyword evidence="2" id="KW-1185">Reference proteome</keyword>
<organism evidence="1 2">
    <name type="scientific">Algoriphagus kandeliae</name>
    <dbReference type="NCBI Taxonomy" id="2562278"/>
    <lineage>
        <taxon>Bacteria</taxon>
        <taxon>Pseudomonadati</taxon>
        <taxon>Bacteroidota</taxon>
        <taxon>Cytophagia</taxon>
        <taxon>Cytophagales</taxon>
        <taxon>Cyclobacteriaceae</taxon>
        <taxon>Algoriphagus</taxon>
    </lineage>
</organism>
<evidence type="ECO:0008006" key="3">
    <source>
        <dbReference type="Google" id="ProtNLM"/>
    </source>
</evidence>
<dbReference type="EMBL" id="SPSB01000001">
    <property type="protein sequence ID" value="TFV97238.1"/>
    <property type="molecule type" value="Genomic_DNA"/>
</dbReference>